<accession>A0A6J4KL26</accession>
<sequence>MNNPRIGSSFESFLEQEGIRDEVEGLAQKRVFTWQIRQAMEQAGLSKAALAARMQTSRTQVERLLDPDNSKVQLDTLQRAAQAVGRTLRVELV</sequence>
<evidence type="ECO:0000313" key="1">
    <source>
        <dbReference type="EMBL" id="CAA9308093.1"/>
    </source>
</evidence>
<reference evidence="1" key="1">
    <citation type="submission" date="2020-02" db="EMBL/GenBank/DDBJ databases">
        <authorList>
            <person name="Meier V. D."/>
        </authorList>
    </citation>
    <scope>NUCLEOTIDE SEQUENCE</scope>
    <source>
        <strain evidence="1">AVDCRST_MAG89</strain>
    </source>
</reference>
<proteinExistence type="predicted"/>
<dbReference type="CDD" id="cd00093">
    <property type="entry name" value="HTH_XRE"/>
    <property type="match status" value="1"/>
</dbReference>
<dbReference type="InterPro" id="IPR001387">
    <property type="entry name" value="Cro/C1-type_HTH"/>
</dbReference>
<dbReference type="InterPro" id="IPR010982">
    <property type="entry name" value="Lambda_DNA-bd_dom_sf"/>
</dbReference>
<dbReference type="GO" id="GO:0003677">
    <property type="term" value="F:DNA binding"/>
    <property type="evidence" value="ECO:0007669"/>
    <property type="project" value="InterPro"/>
</dbReference>
<protein>
    <submittedName>
        <fullName evidence="1">Uncharacterized protein</fullName>
    </submittedName>
</protein>
<dbReference type="EMBL" id="CADCTV010000204">
    <property type="protein sequence ID" value="CAA9308093.1"/>
    <property type="molecule type" value="Genomic_DNA"/>
</dbReference>
<gene>
    <name evidence="1" type="ORF">AVDCRST_MAG89-939</name>
</gene>
<dbReference type="Pfam" id="PF13560">
    <property type="entry name" value="HTH_31"/>
    <property type="match status" value="1"/>
</dbReference>
<organism evidence="1">
    <name type="scientific">uncultured Gemmatimonadota bacterium</name>
    <dbReference type="NCBI Taxonomy" id="203437"/>
    <lineage>
        <taxon>Bacteria</taxon>
        <taxon>Pseudomonadati</taxon>
        <taxon>Gemmatimonadota</taxon>
        <taxon>environmental samples</taxon>
    </lineage>
</organism>
<dbReference type="AlphaFoldDB" id="A0A6J4KL26"/>
<dbReference type="Gene3D" id="1.10.260.40">
    <property type="entry name" value="lambda repressor-like DNA-binding domains"/>
    <property type="match status" value="1"/>
</dbReference>
<name>A0A6J4KL26_9BACT</name>
<dbReference type="SUPFAM" id="SSF47413">
    <property type="entry name" value="lambda repressor-like DNA-binding domains"/>
    <property type="match status" value="1"/>
</dbReference>